<dbReference type="InterPro" id="IPR005183">
    <property type="entry name" value="DUF305_CopM-like"/>
</dbReference>
<feature type="domain" description="DUF305" evidence="1">
    <location>
        <begin position="57"/>
        <end position="199"/>
    </location>
</feature>
<sequence>MNKQFLVLFFLSTVGMIACGDEEEGLIVQSHDDNIMMNIMHAMMNKMDSMERTGDPDHDFAMMMKMHHQGAINMAQEELNSGDDGQMRTIAQQVIDAQQAEIAIIDNFLINHQPSGVISEQFERESMMAMEKMMKANDLRVLSGDSDQDFASLMVDHHQSAIDNSQSFLNFGQTQAMRSLAMKIAEDQQGEIIELQNWLLVNKSY</sequence>
<dbReference type="AlphaFoldDB" id="A0AA49JH80"/>
<reference evidence="2" key="2">
    <citation type="journal article" date="2024" name="Antonie Van Leeuwenhoek">
        <title>Roseihalotalea indica gen. nov., sp. nov., a halophilic Bacteroidetes from mesopelagic Southwest Indian Ocean with higher carbohydrate metabolic potential.</title>
        <authorList>
            <person name="Chen B."/>
            <person name="Zhang M."/>
            <person name="Lin D."/>
            <person name="Ye J."/>
            <person name="Tang K."/>
        </authorList>
    </citation>
    <scope>NUCLEOTIDE SEQUENCE</scope>
    <source>
        <strain evidence="2">TK19036</strain>
    </source>
</reference>
<dbReference type="InterPro" id="IPR012347">
    <property type="entry name" value="Ferritin-like"/>
</dbReference>
<gene>
    <name evidence="2" type="ORF">K4G66_07725</name>
</gene>
<protein>
    <submittedName>
        <fullName evidence="2">DUF305 domain-containing protein</fullName>
    </submittedName>
</protein>
<evidence type="ECO:0000259" key="1">
    <source>
        <dbReference type="Pfam" id="PF03713"/>
    </source>
</evidence>
<name>A0AA49JH80_9BACT</name>
<accession>A0AA49JH80</accession>
<dbReference type="Gene3D" id="1.20.1260.10">
    <property type="match status" value="2"/>
</dbReference>
<reference evidence="2" key="1">
    <citation type="journal article" date="2023" name="Comput. Struct. Biotechnol. J.">
        <title>Discovery of a novel marine Bacteroidetes with a rich repertoire of carbohydrate-active enzymes.</title>
        <authorList>
            <person name="Chen B."/>
            <person name="Liu G."/>
            <person name="Chen Q."/>
            <person name="Wang H."/>
            <person name="Liu L."/>
            <person name="Tang K."/>
        </authorList>
    </citation>
    <scope>NUCLEOTIDE SEQUENCE</scope>
    <source>
        <strain evidence="2">TK19036</strain>
    </source>
</reference>
<proteinExistence type="predicted"/>
<organism evidence="2">
    <name type="scientific">Roseihalotalea indica</name>
    <dbReference type="NCBI Taxonomy" id="2867963"/>
    <lineage>
        <taxon>Bacteria</taxon>
        <taxon>Pseudomonadati</taxon>
        <taxon>Bacteroidota</taxon>
        <taxon>Cytophagia</taxon>
        <taxon>Cytophagales</taxon>
        <taxon>Catalimonadaceae</taxon>
        <taxon>Roseihalotalea</taxon>
    </lineage>
</organism>
<evidence type="ECO:0000313" key="2">
    <source>
        <dbReference type="EMBL" id="WKN38589.1"/>
    </source>
</evidence>
<dbReference type="PROSITE" id="PS51257">
    <property type="entry name" value="PROKAR_LIPOPROTEIN"/>
    <property type="match status" value="1"/>
</dbReference>
<dbReference type="PANTHER" id="PTHR36933:SF1">
    <property type="entry name" value="SLL0788 PROTEIN"/>
    <property type="match status" value="1"/>
</dbReference>
<dbReference type="Pfam" id="PF03713">
    <property type="entry name" value="DUF305"/>
    <property type="match status" value="1"/>
</dbReference>
<dbReference type="EMBL" id="CP120682">
    <property type="protein sequence ID" value="WKN38589.1"/>
    <property type="molecule type" value="Genomic_DNA"/>
</dbReference>
<dbReference type="PANTHER" id="PTHR36933">
    <property type="entry name" value="SLL0788 PROTEIN"/>
    <property type="match status" value="1"/>
</dbReference>